<evidence type="ECO:0000256" key="1">
    <source>
        <dbReference type="SAM" id="Coils"/>
    </source>
</evidence>
<dbReference type="EMBL" id="CAJQZP010000898">
    <property type="protein sequence ID" value="CAG4994992.1"/>
    <property type="molecule type" value="Genomic_DNA"/>
</dbReference>
<accession>A0A8S3X0L4</accession>
<gene>
    <name evidence="2" type="ORF">PAPOLLO_LOCUS12725</name>
</gene>
<keyword evidence="1" id="KW-0175">Coiled coil</keyword>
<keyword evidence="3" id="KW-1185">Reference proteome</keyword>
<dbReference type="AlphaFoldDB" id="A0A8S3X0L4"/>
<dbReference type="Proteomes" id="UP000691718">
    <property type="component" value="Unassembled WGS sequence"/>
</dbReference>
<protein>
    <submittedName>
        <fullName evidence="2">(apollo) hypothetical protein</fullName>
    </submittedName>
</protein>
<organism evidence="2 3">
    <name type="scientific">Parnassius apollo</name>
    <name type="common">Apollo butterfly</name>
    <name type="synonym">Papilio apollo</name>
    <dbReference type="NCBI Taxonomy" id="110799"/>
    <lineage>
        <taxon>Eukaryota</taxon>
        <taxon>Metazoa</taxon>
        <taxon>Ecdysozoa</taxon>
        <taxon>Arthropoda</taxon>
        <taxon>Hexapoda</taxon>
        <taxon>Insecta</taxon>
        <taxon>Pterygota</taxon>
        <taxon>Neoptera</taxon>
        <taxon>Endopterygota</taxon>
        <taxon>Lepidoptera</taxon>
        <taxon>Glossata</taxon>
        <taxon>Ditrysia</taxon>
        <taxon>Papilionoidea</taxon>
        <taxon>Papilionidae</taxon>
        <taxon>Parnassiinae</taxon>
        <taxon>Parnassini</taxon>
        <taxon>Parnassius</taxon>
        <taxon>Parnassius</taxon>
    </lineage>
</organism>
<name>A0A8S3X0L4_PARAO</name>
<evidence type="ECO:0000313" key="3">
    <source>
        <dbReference type="Proteomes" id="UP000691718"/>
    </source>
</evidence>
<dbReference type="OrthoDB" id="7346168at2759"/>
<proteinExistence type="predicted"/>
<evidence type="ECO:0000313" key="2">
    <source>
        <dbReference type="EMBL" id="CAG4994992.1"/>
    </source>
</evidence>
<reference evidence="2" key="1">
    <citation type="submission" date="2021-04" db="EMBL/GenBank/DDBJ databases">
        <authorList>
            <person name="Tunstrom K."/>
        </authorList>
    </citation>
    <scope>NUCLEOTIDE SEQUENCE</scope>
</reference>
<feature type="coiled-coil region" evidence="1">
    <location>
        <begin position="130"/>
        <end position="294"/>
    </location>
</feature>
<comment type="caution">
    <text evidence="2">The sequence shown here is derived from an EMBL/GenBank/DDBJ whole genome shotgun (WGS) entry which is preliminary data.</text>
</comment>
<feature type="coiled-coil region" evidence="1">
    <location>
        <begin position="346"/>
        <end position="428"/>
    </location>
</feature>
<sequence length="455" mass="55678">MVGLAKRKVKHTPVYFGHPFQFWKTRQRCDLNTVIDIEDMKKLSDVVEYDNMHLQMQKLKLLLEQEEECLLQELMMKQSMAVCGYCQERERNVQKYDEEIKKEQMIECKKALEREKIAKGMQCTKLDEIQLRAMQKLQMEEKKYKEKKEEEMENMWHQILLDNVRKKEEREIREADRLRQEMLERRKAYDEQIASAKKERQETFKNERDEENKRLEKMKLKIEQEYYEAIKHKREQQMANRLNFIKGHEMKLSRLKNEKNQEREIDANYISVAEEALRKERQRKRNKIRALKQEESVFVDHYHLERKMAADLENETNNIIRECKTNAEKENDERTIQEEIVKKMVREKALQNYKQYLDELKRQNNKERIERKEQMERVKKTAYLELQRRLNSANEELKKQIEYRNMLTNQIKNNQKILETELNNVECKQRPFTKKAITFKEAMRDKINIRLDGER</sequence>